<dbReference type="PANTHER" id="PTHR31286">
    <property type="entry name" value="GLYCINE-RICH CELL WALL STRUCTURAL PROTEIN 1.8-LIKE"/>
    <property type="match status" value="1"/>
</dbReference>
<accession>A0ABQ5BFK2</accession>
<organism evidence="2 3">
    <name type="scientific">Tanacetum coccineum</name>
    <dbReference type="NCBI Taxonomy" id="301880"/>
    <lineage>
        <taxon>Eukaryota</taxon>
        <taxon>Viridiplantae</taxon>
        <taxon>Streptophyta</taxon>
        <taxon>Embryophyta</taxon>
        <taxon>Tracheophyta</taxon>
        <taxon>Spermatophyta</taxon>
        <taxon>Magnoliopsida</taxon>
        <taxon>eudicotyledons</taxon>
        <taxon>Gunneridae</taxon>
        <taxon>Pentapetalae</taxon>
        <taxon>asterids</taxon>
        <taxon>campanulids</taxon>
        <taxon>Asterales</taxon>
        <taxon>Asteraceae</taxon>
        <taxon>Asteroideae</taxon>
        <taxon>Anthemideae</taxon>
        <taxon>Anthemidinae</taxon>
        <taxon>Tanacetum</taxon>
    </lineage>
</organism>
<evidence type="ECO:0000313" key="3">
    <source>
        <dbReference type="Proteomes" id="UP001151760"/>
    </source>
</evidence>
<dbReference type="InterPro" id="IPR040256">
    <property type="entry name" value="At4g02000-like"/>
</dbReference>
<reference evidence="2" key="1">
    <citation type="journal article" date="2022" name="Int. J. Mol. Sci.">
        <title>Draft Genome of Tanacetum Coccineum: Genomic Comparison of Closely Related Tanacetum-Family Plants.</title>
        <authorList>
            <person name="Yamashiro T."/>
            <person name="Shiraishi A."/>
            <person name="Nakayama K."/>
            <person name="Satake H."/>
        </authorList>
    </citation>
    <scope>NUCLEOTIDE SEQUENCE</scope>
</reference>
<reference evidence="2" key="2">
    <citation type="submission" date="2022-01" db="EMBL/GenBank/DDBJ databases">
        <authorList>
            <person name="Yamashiro T."/>
            <person name="Shiraishi A."/>
            <person name="Satake H."/>
            <person name="Nakayama K."/>
        </authorList>
    </citation>
    <scope>NUCLEOTIDE SEQUENCE</scope>
</reference>
<evidence type="ECO:0000313" key="2">
    <source>
        <dbReference type="EMBL" id="GJT13421.1"/>
    </source>
</evidence>
<name>A0ABQ5BFK2_9ASTR</name>
<dbReference type="EMBL" id="BQNB010013229">
    <property type="protein sequence ID" value="GJT13421.1"/>
    <property type="molecule type" value="Genomic_DNA"/>
</dbReference>
<feature type="compositionally biased region" description="Acidic residues" evidence="1">
    <location>
        <begin position="371"/>
        <end position="381"/>
    </location>
</feature>
<gene>
    <name evidence="2" type="ORF">Tco_0860463</name>
</gene>
<comment type="caution">
    <text evidence="2">The sequence shown here is derived from an EMBL/GenBank/DDBJ whole genome shotgun (WGS) entry which is preliminary data.</text>
</comment>
<proteinExistence type="predicted"/>
<dbReference type="Proteomes" id="UP001151760">
    <property type="component" value="Unassembled WGS sequence"/>
</dbReference>
<feature type="compositionally biased region" description="Polar residues" evidence="1">
    <location>
        <begin position="335"/>
        <end position="354"/>
    </location>
</feature>
<keyword evidence="3" id="KW-1185">Reference proteome</keyword>
<feature type="region of interest" description="Disordered" evidence="1">
    <location>
        <begin position="296"/>
        <end position="381"/>
    </location>
</feature>
<sequence length="404" mass="44849">MEGVEEINVGATADRCQHLKGLEARESVVDDEEGIWSTRVTGGDQSDVLTYGQVDEVNSRPINETPIETLFRVKFTSLSDIDVFTNSIKEGKYADILSTMSTANITHLPDSYVIRQDQALPSDPIVLYVDITTKFTSYVGVAGASTKEQPNFSSNFHPLVADPVFNCVNISIPRKVVEKKEALTRIPIWVKLHDVPLQIFEDDGIILIATFIRKPIMLDSYTSSMCMDSWGRSSFARCLIEVNSEADLVDVVTISIPSLTGDEFTKETIRVEYEWRPPRCDECKVFGHIHDHCPKKVKKRKGKSKSTNGDKFASPSVKQTVRYEPKETPSAPKKGTTNVRNLSKLSSMLKTTDTSPKKDNFTMSNSFSALNDEEGDDEEVENVYDESANLFKSGGSSSFTVAAG</sequence>
<evidence type="ECO:0000256" key="1">
    <source>
        <dbReference type="SAM" id="MobiDB-lite"/>
    </source>
</evidence>
<protein>
    <submittedName>
        <fullName evidence="2">Zinc knuckle CX2CX4HX4C containing protein</fullName>
    </submittedName>
</protein>
<dbReference type="PANTHER" id="PTHR31286:SF99">
    <property type="entry name" value="DUF4283 DOMAIN-CONTAINING PROTEIN"/>
    <property type="match status" value="1"/>
</dbReference>